<comment type="caution">
    <text evidence="7">The sequence shown here is derived from an EMBL/GenBank/DDBJ whole genome shotgun (WGS) entry which is preliminary data.</text>
</comment>
<dbReference type="PANTHER" id="PTHR30474">
    <property type="entry name" value="CELL CYCLE PROTEIN"/>
    <property type="match status" value="1"/>
</dbReference>
<protein>
    <submittedName>
        <fullName evidence="7">Rod shape-determining protein RodA</fullName>
    </submittedName>
</protein>
<dbReference type="GO" id="GO:0051301">
    <property type="term" value="P:cell division"/>
    <property type="evidence" value="ECO:0007669"/>
    <property type="project" value="InterPro"/>
</dbReference>
<feature type="transmembrane region" description="Helical" evidence="6">
    <location>
        <begin position="71"/>
        <end position="90"/>
    </location>
</feature>
<name>A0A6N8CN23_9BACI</name>
<comment type="subcellular location">
    <subcellularLocation>
        <location evidence="1">Membrane</location>
        <topology evidence="1">Multi-pass membrane protein</topology>
    </subcellularLocation>
</comment>
<dbReference type="AlphaFoldDB" id="A0A6N8CN23"/>
<reference evidence="7 8" key="1">
    <citation type="submission" date="2019-11" db="EMBL/GenBank/DDBJ databases">
        <title>Terrilactibacillus tamarindus sp. nov. BCM23-1 isolated from bark of Tamarindus indica.</title>
        <authorList>
            <person name="Kingkaew E."/>
            <person name="Tanasupawat S."/>
        </authorList>
    </citation>
    <scope>NUCLEOTIDE SEQUENCE [LARGE SCALE GENOMIC DNA]</scope>
    <source>
        <strain evidence="7 8">BCM23-1</strain>
    </source>
</reference>
<gene>
    <name evidence="7" type="ORF">GMB86_00975</name>
</gene>
<dbReference type="Pfam" id="PF01098">
    <property type="entry name" value="FTSW_RODA_SPOVE"/>
    <property type="match status" value="1"/>
</dbReference>
<evidence type="ECO:0000256" key="2">
    <source>
        <dbReference type="ARBA" id="ARBA00022692"/>
    </source>
</evidence>
<evidence type="ECO:0000256" key="4">
    <source>
        <dbReference type="ARBA" id="ARBA00022989"/>
    </source>
</evidence>
<dbReference type="InterPro" id="IPR001182">
    <property type="entry name" value="FtsW/RodA"/>
</dbReference>
<accession>A0A6N8CN23</accession>
<evidence type="ECO:0000313" key="8">
    <source>
        <dbReference type="Proteomes" id="UP000440978"/>
    </source>
</evidence>
<proteinExistence type="predicted"/>
<dbReference type="OrthoDB" id="9768187at2"/>
<dbReference type="EMBL" id="WNHB01000001">
    <property type="protein sequence ID" value="MTT30587.1"/>
    <property type="molecule type" value="Genomic_DNA"/>
</dbReference>
<dbReference type="GO" id="GO:0005886">
    <property type="term" value="C:plasma membrane"/>
    <property type="evidence" value="ECO:0007669"/>
    <property type="project" value="TreeGrafter"/>
</dbReference>
<keyword evidence="3" id="KW-0133">Cell shape</keyword>
<dbReference type="GO" id="GO:0008360">
    <property type="term" value="P:regulation of cell shape"/>
    <property type="evidence" value="ECO:0007669"/>
    <property type="project" value="UniProtKB-KW"/>
</dbReference>
<dbReference type="GO" id="GO:0015648">
    <property type="term" value="F:lipid-linked peptidoglycan transporter activity"/>
    <property type="evidence" value="ECO:0007669"/>
    <property type="project" value="TreeGrafter"/>
</dbReference>
<evidence type="ECO:0000256" key="5">
    <source>
        <dbReference type="ARBA" id="ARBA00023136"/>
    </source>
</evidence>
<feature type="transmembrane region" description="Helical" evidence="6">
    <location>
        <begin position="322"/>
        <end position="340"/>
    </location>
</feature>
<dbReference type="RefSeq" id="WP_155215895.1">
    <property type="nucleotide sequence ID" value="NZ_WNHB01000001.1"/>
</dbReference>
<feature type="transmembrane region" description="Helical" evidence="6">
    <location>
        <begin position="284"/>
        <end position="310"/>
    </location>
</feature>
<feature type="transmembrane region" description="Helical" evidence="6">
    <location>
        <begin position="12"/>
        <end position="33"/>
    </location>
</feature>
<evidence type="ECO:0000313" key="7">
    <source>
        <dbReference type="EMBL" id="MTT30587.1"/>
    </source>
</evidence>
<feature type="transmembrane region" description="Helical" evidence="6">
    <location>
        <begin position="360"/>
        <end position="380"/>
    </location>
</feature>
<sequence length="390" mass="44254">MNNHQSIFSKLDYTMIFIIFLLFCISLVALYYAPDGGRHFISPQIRWYFFGFIVFVFFLLIDYEYLKQIHWFLYGFCMLLLIGLSLKQFLNAPIPFVANPEDTMGALSWYAIPGIGNLQPSEFMKIFMTLSMSTIIFKHNENNPIRTVHEDLVLLGKLALISGPPFLIVLAQPDLGTALVMFSIIFCIVLVSGIRWQFILAIVSTIIASVIMFFVCWFKFPTLIDHVLESHQKARFYGWLDPVKYSNEQGFQLIQSLHTIGPGQMLNFGLDTTSVNMSEGHTDFIFAVIAGSFGFIGASIVIGLYFILIYRMVHAAISTHDHFGSYIITGFIGMFMFQVFENIGMTIQVMPITGITLPFLSYGGSSIITSMMAIGITLSIQSRKRTYMFH</sequence>
<dbReference type="Proteomes" id="UP000440978">
    <property type="component" value="Unassembled WGS sequence"/>
</dbReference>
<dbReference type="PANTHER" id="PTHR30474:SF1">
    <property type="entry name" value="PEPTIDOGLYCAN GLYCOSYLTRANSFERASE MRDB"/>
    <property type="match status" value="1"/>
</dbReference>
<keyword evidence="5 6" id="KW-0472">Membrane</keyword>
<dbReference type="GO" id="GO:0032153">
    <property type="term" value="C:cell division site"/>
    <property type="evidence" value="ECO:0007669"/>
    <property type="project" value="TreeGrafter"/>
</dbReference>
<feature type="transmembrane region" description="Helical" evidence="6">
    <location>
        <begin position="198"/>
        <end position="220"/>
    </location>
</feature>
<keyword evidence="2 6" id="KW-0812">Transmembrane</keyword>
<evidence type="ECO:0000256" key="3">
    <source>
        <dbReference type="ARBA" id="ARBA00022960"/>
    </source>
</evidence>
<evidence type="ECO:0000256" key="6">
    <source>
        <dbReference type="SAM" id="Phobius"/>
    </source>
</evidence>
<feature type="transmembrane region" description="Helical" evidence="6">
    <location>
        <begin position="45"/>
        <end position="64"/>
    </location>
</feature>
<keyword evidence="8" id="KW-1185">Reference proteome</keyword>
<organism evidence="7 8">
    <name type="scientific">Terrilactibacillus tamarindi</name>
    <dbReference type="NCBI Taxonomy" id="2599694"/>
    <lineage>
        <taxon>Bacteria</taxon>
        <taxon>Bacillati</taxon>
        <taxon>Bacillota</taxon>
        <taxon>Bacilli</taxon>
        <taxon>Bacillales</taxon>
        <taxon>Bacillaceae</taxon>
        <taxon>Terrilactibacillus</taxon>
    </lineage>
</organism>
<evidence type="ECO:0000256" key="1">
    <source>
        <dbReference type="ARBA" id="ARBA00004141"/>
    </source>
</evidence>
<keyword evidence="4 6" id="KW-1133">Transmembrane helix</keyword>
<feature type="transmembrane region" description="Helical" evidence="6">
    <location>
        <begin position="175"/>
        <end position="191"/>
    </location>
</feature>